<evidence type="ECO:0000313" key="11">
    <source>
        <dbReference type="EMBL" id="KAK1325754.1"/>
    </source>
</evidence>
<accession>A0AAV9FKJ7</accession>
<keyword evidence="6 8" id="KW-0472">Membrane</keyword>
<reference evidence="11" key="2">
    <citation type="submission" date="2023-06" db="EMBL/GenBank/DDBJ databases">
        <authorList>
            <person name="Ma L."/>
            <person name="Liu K.-W."/>
            <person name="Li Z."/>
            <person name="Hsiao Y.-Y."/>
            <person name="Qi Y."/>
            <person name="Fu T."/>
            <person name="Tang G."/>
            <person name="Zhang D."/>
            <person name="Sun W.-H."/>
            <person name="Liu D.-K."/>
            <person name="Li Y."/>
            <person name="Chen G.-Z."/>
            <person name="Liu X.-D."/>
            <person name="Liao X.-Y."/>
            <person name="Jiang Y.-T."/>
            <person name="Yu X."/>
            <person name="Hao Y."/>
            <person name="Huang J."/>
            <person name="Zhao X.-W."/>
            <person name="Ke S."/>
            <person name="Chen Y.-Y."/>
            <person name="Wu W.-L."/>
            <person name="Hsu J.-L."/>
            <person name="Lin Y.-F."/>
            <person name="Huang M.-D."/>
            <person name="Li C.-Y."/>
            <person name="Huang L."/>
            <person name="Wang Z.-W."/>
            <person name="Zhao X."/>
            <person name="Zhong W.-Y."/>
            <person name="Peng D.-H."/>
            <person name="Ahmad S."/>
            <person name="Lan S."/>
            <person name="Zhang J.-S."/>
            <person name="Tsai W.-C."/>
            <person name="Van De Peer Y."/>
            <person name="Liu Z.-J."/>
        </authorList>
    </citation>
    <scope>NUCLEOTIDE SEQUENCE</scope>
    <source>
        <strain evidence="11">CP</strain>
        <tissue evidence="11">Leaves</tissue>
    </source>
</reference>
<evidence type="ECO:0000256" key="8">
    <source>
        <dbReference type="RuleBase" id="RU079119"/>
    </source>
</evidence>
<feature type="transmembrane region" description="Helical" evidence="8">
    <location>
        <begin position="12"/>
        <end position="32"/>
    </location>
</feature>
<dbReference type="PANTHER" id="PTHR22883">
    <property type="entry name" value="ZINC FINGER DHHC DOMAIN CONTAINING PROTEIN"/>
    <property type="match status" value="1"/>
</dbReference>
<keyword evidence="7 8" id="KW-0012">Acyltransferase</keyword>
<feature type="compositionally biased region" description="Low complexity" evidence="9">
    <location>
        <begin position="392"/>
        <end position="429"/>
    </location>
</feature>
<dbReference type="PANTHER" id="PTHR22883:SF316">
    <property type="entry name" value="PROTEIN S-ACYLTRANSFERASE 21"/>
    <property type="match status" value="1"/>
</dbReference>
<keyword evidence="5 8" id="KW-1133">Transmembrane helix</keyword>
<evidence type="ECO:0000256" key="6">
    <source>
        <dbReference type="ARBA" id="ARBA00023136"/>
    </source>
</evidence>
<evidence type="ECO:0000259" key="10">
    <source>
        <dbReference type="Pfam" id="PF01529"/>
    </source>
</evidence>
<gene>
    <name evidence="11" type="ORF">QJS10_CPA01g00236</name>
</gene>
<comment type="catalytic activity">
    <reaction evidence="8">
        <text>L-cysteinyl-[protein] + hexadecanoyl-CoA = S-hexadecanoyl-L-cysteinyl-[protein] + CoA</text>
        <dbReference type="Rhea" id="RHEA:36683"/>
        <dbReference type="Rhea" id="RHEA-COMP:10131"/>
        <dbReference type="Rhea" id="RHEA-COMP:11032"/>
        <dbReference type="ChEBI" id="CHEBI:29950"/>
        <dbReference type="ChEBI" id="CHEBI:57287"/>
        <dbReference type="ChEBI" id="CHEBI:57379"/>
        <dbReference type="ChEBI" id="CHEBI:74151"/>
        <dbReference type="EC" id="2.3.1.225"/>
    </reaction>
</comment>
<name>A0AAV9FKJ7_ACOCL</name>
<feature type="domain" description="Palmitoyltransferase DHHC" evidence="10">
    <location>
        <begin position="138"/>
        <end position="274"/>
    </location>
</feature>
<comment type="domain">
    <text evidence="8">The DHHC domain is required for palmitoyltransferase activity.</text>
</comment>
<dbReference type="PROSITE" id="PS50216">
    <property type="entry name" value="DHHC"/>
    <property type="match status" value="1"/>
</dbReference>
<comment type="subcellular location">
    <subcellularLocation>
        <location evidence="1">Membrane</location>
        <topology evidence="1">Multi-pass membrane protein</topology>
    </subcellularLocation>
</comment>
<evidence type="ECO:0000256" key="2">
    <source>
        <dbReference type="ARBA" id="ARBA00008574"/>
    </source>
</evidence>
<feature type="region of interest" description="Disordered" evidence="9">
    <location>
        <begin position="392"/>
        <end position="491"/>
    </location>
</feature>
<feature type="transmembrane region" description="Helical" evidence="8">
    <location>
        <begin position="44"/>
        <end position="62"/>
    </location>
</feature>
<feature type="region of interest" description="Disordered" evidence="9">
    <location>
        <begin position="540"/>
        <end position="572"/>
    </location>
</feature>
<feature type="compositionally biased region" description="Basic and acidic residues" evidence="9">
    <location>
        <begin position="331"/>
        <end position="346"/>
    </location>
</feature>
<dbReference type="Proteomes" id="UP001180020">
    <property type="component" value="Unassembled WGS sequence"/>
</dbReference>
<evidence type="ECO:0000256" key="4">
    <source>
        <dbReference type="ARBA" id="ARBA00022692"/>
    </source>
</evidence>
<keyword evidence="3 8" id="KW-0808">Transferase</keyword>
<comment type="caution">
    <text evidence="11">The sequence shown here is derived from an EMBL/GenBank/DDBJ whole genome shotgun (WGS) entry which is preliminary data.</text>
</comment>
<protein>
    <recommendedName>
        <fullName evidence="8">S-acyltransferase</fullName>
        <ecNumber evidence="8">2.3.1.225</ecNumber>
    </recommendedName>
    <alternativeName>
        <fullName evidence="8">Palmitoyltransferase</fullName>
    </alternativeName>
</protein>
<evidence type="ECO:0000256" key="3">
    <source>
        <dbReference type="ARBA" id="ARBA00022679"/>
    </source>
</evidence>
<evidence type="ECO:0000256" key="1">
    <source>
        <dbReference type="ARBA" id="ARBA00004141"/>
    </source>
</evidence>
<dbReference type="AlphaFoldDB" id="A0AAV9FKJ7"/>
<feature type="compositionally biased region" description="Polar residues" evidence="9">
    <location>
        <begin position="347"/>
        <end position="358"/>
    </location>
</feature>
<organism evidence="11 12">
    <name type="scientific">Acorus calamus</name>
    <name type="common">Sweet flag</name>
    <dbReference type="NCBI Taxonomy" id="4465"/>
    <lineage>
        <taxon>Eukaryota</taxon>
        <taxon>Viridiplantae</taxon>
        <taxon>Streptophyta</taxon>
        <taxon>Embryophyta</taxon>
        <taxon>Tracheophyta</taxon>
        <taxon>Spermatophyta</taxon>
        <taxon>Magnoliopsida</taxon>
        <taxon>Liliopsida</taxon>
        <taxon>Acoraceae</taxon>
        <taxon>Acorus</taxon>
    </lineage>
</organism>
<proteinExistence type="inferred from homology"/>
<dbReference type="GO" id="GO:0019706">
    <property type="term" value="F:protein-cysteine S-palmitoyltransferase activity"/>
    <property type="evidence" value="ECO:0007669"/>
    <property type="project" value="UniProtKB-EC"/>
</dbReference>
<feature type="compositionally biased region" description="Low complexity" evidence="9">
    <location>
        <begin position="542"/>
        <end position="551"/>
    </location>
</feature>
<dbReference type="GO" id="GO:0005794">
    <property type="term" value="C:Golgi apparatus"/>
    <property type="evidence" value="ECO:0007669"/>
    <property type="project" value="TreeGrafter"/>
</dbReference>
<feature type="transmembrane region" description="Helical" evidence="8">
    <location>
        <begin position="229"/>
        <end position="258"/>
    </location>
</feature>
<feature type="compositionally biased region" description="Low complexity" evidence="9">
    <location>
        <begin position="297"/>
        <end position="306"/>
    </location>
</feature>
<dbReference type="InterPro" id="IPR001594">
    <property type="entry name" value="Palmitoyltrfase_DHHC"/>
</dbReference>
<dbReference type="GO" id="GO:0006612">
    <property type="term" value="P:protein targeting to membrane"/>
    <property type="evidence" value="ECO:0007669"/>
    <property type="project" value="TreeGrafter"/>
</dbReference>
<keyword evidence="12" id="KW-1185">Reference proteome</keyword>
<feature type="transmembrane region" description="Helical" evidence="8">
    <location>
        <begin position="183"/>
        <end position="209"/>
    </location>
</feature>
<sequence length="572" mass="62559">MARRHGWQLPTHPFQVAAITVFLLLSIAFYAFLAPFLGKDLYEYVADSIYSVLVLSVCILYIRCTAIDPADPAILSNCDETSVYNKTGASIEEEPSKMGLRTPGRSVKRNSLSCARGFFCGFMAREDCREYVDDASDDEGLFCSLCNTEVDMHSKHCKACDKCVYGFDHHCRWMNNCVARKNYITFFTLIIVSLVWLAFEIGVGVTVLVRCFTNKETTEIQLLNKLGNGFSLIPFTILVAISTAFSLMASVPLAELFIFHMLLIRKGMTTYEYVLALRAAEEGVPVGHSVDVDQHHSCPSSPLSSSATAISGGSPRGPQYKGAWCTPPRIFVDRQDETTTHLDPRRTPSTLDPDSTAPSDAAKKPPKSAVRLSAWKLAKLDASDATRAAARARASSSVLRPIINPRTPNRPSHCSSSDGDDSTSSRSGGNIRWTQTAPLGPPLKSPHHTPSSYYSPINNFNPMYRSSTAEDRSPCSARTSDSDVGVGDDSRLNSRSAVYWDQEAGRFVSGMARSSTSSSRMGGRPELVFTGQSIFFGGPLLGERGSSSSSGRGRGGSYQHPVFVPREQQRMP</sequence>
<dbReference type="Pfam" id="PF01529">
    <property type="entry name" value="DHHC"/>
    <property type="match status" value="1"/>
</dbReference>
<comment type="similarity">
    <text evidence="2 8">Belongs to the DHHC palmitoyltransferase family.</text>
</comment>
<reference evidence="11" key="1">
    <citation type="journal article" date="2023" name="Nat. Commun.">
        <title>Diploid and tetraploid genomes of Acorus and the evolution of monocots.</title>
        <authorList>
            <person name="Ma L."/>
            <person name="Liu K.W."/>
            <person name="Li Z."/>
            <person name="Hsiao Y.Y."/>
            <person name="Qi Y."/>
            <person name="Fu T."/>
            <person name="Tang G.D."/>
            <person name="Zhang D."/>
            <person name="Sun W.H."/>
            <person name="Liu D.K."/>
            <person name="Li Y."/>
            <person name="Chen G.Z."/>
            <person name="Liu X.D."/>
            <person name="Liao X.Y."/>
            <person name="Jiang Y.T."/>
            <person name="Yu X."/>
            <person name="Hao Y."/>
            <person name="Huang J."/>
            <person name="Zhao X.W."/>
            <person name="Ke S."/>
            <person name="Chen Y.Y."/>
            <person name="Wu W.L."/>
            <person name="Hsu J.L."/>
            <person name="Lin Y.F."/>
            <person name="Huang M.D."/>
            <person name="Li C.Y."/>
            <person name="Huang L."/>
            <person name="Wang Z.W."/>
            <person name="Zhao X."/>
            <person name="Zhong W.Y."/>
            <person name="Peng D.H."/>
            <person name="Ahmad S."/>
            <person name="Lan S."/>
            <person name="Zhang J.S."/>
            <person name="Tsai W.C."/>
            <person name="Van de Peer Y."/>
            <person name="Liu Z.J."/>
        </authorList>
    </citation>
    <scope>NUCLEOTIDE SEQUENCE</scope>
    <source>
        <strain evidence="11">CP</strain>
    </source>
</reference>
<dbReference type="GO" id="GO:0005783">
    <property type="term" value="C:endoplasmic reticulum"/>
    <property type="evidence" value="ECO:0007669"/>
    <property type="project" value="TreeGrafter"/>
</dbReference>
<feature type="region of interest" description="Disordered" evidence="9">
    <location>
        <begin position="290"/>
        <end position="369"/>
    </location>
</feature>
<dbReference type="EC" id="2.3.1.225" evidence="8"/>
<evidence type="ECO:0000256" key="5">
    <source>
        <dbReference type="ARBA" id="ARBA00022989"/>
    </source>
</evidence>
<dbReference type="EMBL" id="JAUJYO010000001">
    <property type="protein sequence ID" value="KAK1325754.1"/>
    <property type="molecule type" value="Genomic_DNA"/>
</dbReference>
<evidence type="ECO:0000256" key="7">
    <source>
        <dbReference type="ARBA" id="ARBA00023315"/>
    </source>
</evidence>
<keyword evidence="4 8" id="KW-0812">Transmembrane</keyword>
<evidence type="ECO:0000313" key="12">
    <source>
        <dbReference type="Proteomes" id="UP001180020"/>
    </source>
</evidence>
<dbReference type="GO" id="GO:0016020">
    <property type="term" value="C:membrane"/>
    <property type="evidence" value="ECO:0007669"/>
    <property type="project" value="UniProtKB-SubCell"/>
</dbReference>
<dbReference type="InterPro" id="IPR039859">
    <property type="entry name" value="PFA4/ZDH16/20/ERF2-like"/>
</dbReference>
<evidence type="ECO:0000256" key="9">
    <source>
        <dbReference type="SAM" id="MobiDB-lite"/>
    </source>
</evidence>
<feature type="compositionally biased region" description="Polar residues" evidence="9">
    <location>
        <begin position="457"/>
        <end position="467"/>
    </location>
</feature>